<protein>
    <submittedName>
        <fullName evidence="6">Phosphonopyruvate decarboxylase</fullName>
        <ecNumber evidence="6">4.1.1.82</ecNumber>
    </submittedName>
</protein>
<dbReference type="CDD" id="cd07035">
    <property type="entry name" value="TPP_PYR_POX_like"/>
    <property type="match status" value="1"/>
</dbReference>
<dbReference type="RefSeq" id="WP_118264428.1">
    <property type="nucleotide sequence ID" value="NZ_CP072239.1"/>
</dbReference>
<keyword evidence="1" id="KW-0210">Decarboxylase</keyword>
<dbReference type="EC" id="4.1.1.82" evidence="6"/>
<dbReference type="EMBL" id="JAWDEU010000002">
    <property type="protein sequence ID" value="MDU0245151.1"/>
    <property type="molecule type" value="Genomic_DNA"/>
</dbReference>
<dbReference type="Pfam" id="PF02776">
    <property type="entry name" value="TPP_enzyme_N"/>
    <property type="match status" value="1"/>
</dbReference>
<dbReference type="InterPro" id="IPR029061">
    <property type="entry name" value="THDP-binding"/>
</dbReference>
<dbReference type="PANTHER" id="PTHR42818:SF1">
    <property type="entry name" value="SULFOPYRUVATE DECARBOXYLASE"/>
    <property type="match status" value="1"/>
</dbReference>
<reference evidence="6" key="1">
    <citation type="submission" date="2023-10" db="EMBL/GenBank/DDBJ databases">
        <title>Genome of Potential pathogenic bacteria in Crohn's disease.</title>
        <authorList>
            <person name="Rodriguez-Palacios A."/>
        </authorList>
    </citation>
    <scope>NUCLEOTIDE SEQUENCE</scope>
    <source>
        <strain evidence="6">CavFT-hAR50</strain>
    </source>
</reference>
<evidence type="ECO:0000259" key="4">
    <source>
        <dbReference type="Pfam" id="PF02775"/>
    </source>
</evidence>
<sequence>MVNVEKVYHALLANGIDFFTGVPDSLLKDICAYITDHTFKEQHVIAANEGTAVSIAAGHYLASGNLSLVYMQNSGIGNAVNPLLSLADKKVYSLPIILMIGWRGEPGVKDEPQHEKQGEVTLDLLNAMQIPFVILNAEEDKALRQIHDIIISAKDKSIPHAIIIRKNIFGKYKLLNEQKNDCPLSREEALKLVVDYLEATDLVVSTTGKLSRELFEYREAEGEGHECDFLTVGSMGHSSSIALGIALANSERRVFCLDGDGAFIMHMGAIGNIGYLSPKNYFHILFNNGSHESVGGQPTIGFQLDIPAIAKACGYRTVFSLTTKDEIKEILQQTKIMEGPVLIELKVKVASRDDLGRPTTTPLENKFHFMEFLKNK</sequence>
<dbReference type="InterPro" id="IPR051818">
    <property type="entry name" value="TPP_dependent_decarboxylase"/>
</dbReference>
<dbReference type="FunFam" id="3.40.50.970:FF:000101">
    <property type="entry name" value="Putative phosphonopyruvate decarboxylase"/>
    <property type="match status" value="1"/>
</dbReference>
<dbReference type="GO" id="GO:0033980">
    <property type="term" value="F:phosphonopyruvate decarboxylase activity"/>
    <property type="evidence" value="ECO:0007669"/>
    <property type="project" value="UniProtKB-EC"/>
</dbReference>
<dbReference type="InterPro" id="IPR012001">
    <property type="entry name" value="Thiamin_PyroP_enz_TPP-bd_dom"/>
</dbReference>
<name>A0AAE4L3A7_BACUN</name>
<dbReference type="Proteomes" id="UP001181247">
    <property type="component" value="Unassembled WGS sequence"/>
</dbReference>
<feature type="domain" description="Thiamine pyrophosphate enzyme N-terminal TPP-binding" evidence="5">
    <location>
        <begin position="7"/>
        <end position="120"/>
    </location>
</feature>
<dbReference type="InterPro" id="IPR017684">
    <property type="entry name" value="Phosphono-pyrv_decarboxylase"/>
</dbReference>
<evidence type="ECO:0000259" key="5">
    <source>
        <dbReference type="Pfam" id="PF02776"/>
    </source>
</evidence>
<keyword evidence="2" id="KW-0786">Thiamine pyrophosphate</keyword>
<dbReference type="Gene3D" id="3.40.50.970">
    <property type="match status" value="2"/>
</dbReference>
<proteinExistence type="predicted"/>
<evidence type="ECO:0000313" key="7">
    <source>
        <dbReference type="Proteomes" id="UP001181247"/>
    </source>
</evidence>
<comment type="caution">
    <text evidence="6">The sequence shown here is derived from an EMBL/GenBank/DDBJ whole genome shotgun (WGS) entry which is preliminary data.</text>
</comment>
<dbReference type="InterPro" id="IPR011766">
    <property type="entry name" value="TPP_enzyme_TPP-bd"/>
</dbReference>
<dbReference type="GO" id="GO:0032923">
    <property type="term" value="P:organic phosphonate biosynthetic process"/>
    <property type="evidence" value="ECO:0007669"/>
    <property type="project" value="InterPro"/>
</dbReference>
<evidence type="ECO:0000256" key="1">
    <source>
        <dbReference type="ARBA" id="ARBA00022793"/>
    </source>
</evidence>
<dbReference type="NCBIfam" id="TIGR03297">
    <property type="entry name" value="Ppyr-DeCO2ase"/>
    <property type="match status" value="1"/>
</dbReference>
<dbReference type="FunFam" id="3.40.50.970:FF:000100">
    <property type="entry name" value="Putative phosphonopyruvate decarboxylase"/>
    <property type="match status" value="1"/>
</dbReference>
<dbReference type="CDD" id="cd03371">
    <property type="entry name" value="TPP_PpyrDC"/>
    <property type="match status" value="1"/>
</dbReference>
<evidence type="ECO:0000256" key="3">
    <source>
        <dbReference type="ARBA" id="ARBA00023239"/>
    </source>
</evidence>
<accession>A0AAE4L3A7</accession>
<dbReference type="Pfam" id="PF02775">
    <property type="entry name" value="TPP_enzyme_C"/>
    <property type="match status" value="1"/>
</dbReference>
<dbReference type="GO" id="GO:0030976">
    <property type="term" value="F:thiamine pyrophosphate binding"/>
    <property type="evidence" value="ECO:0007669"/>
    <property type="project" value="InterPro"/>
</dbReference>
<dbReference type="PANTHER" id="PTHR42818">
    <property type="entry name" value="SULFOPYRUVATE DECARBOXYLASE SUBUNIT ALPHA"/>
    <property type="match status" value="1"/>
</dbReference>
<dbReference type="AlphaFoldDB" id="A0AAE4L3A7"/>
<evidence type="ECO:0000313" key="6">
    <source>
        <dbReference type="EMBL" id="MDU0245151.1"/>
    </source>
</evidence>
<dbReference type="SUPFAM" id="SSF52518">
    <property type="entry name" value="Thiamin diphosphate-binding fold (THDP-binding)"/>
    <property type="match status" value="2"/>
</dbReference>
<gene>
    <name evidence="6" type="primary">aepY</name>
    <name evidence="6" type="ORF">RVH16_10565</name>
</gene>
<keyword evidence="3 6" id="KW-0456">Lyase</keyword>
<evidence type="ECO:0000256" key="2">
    <source>
        <dbReference type="ARBA" id="ARBA00023052"/>
    </source>
</evidence>
<feature type="domain" description="Thiamine pyrophosphate enzyme TPP-binding" evidence="4">
    <location>
        <begin position="208"/>
        <end position="344"/>
    </location>
</feature>
<organism evidence="6 7">
    <name type="scientific">Bacteroides uniformis</name>
    <dbReference type="NCBI Taxonomy" id="820"/>
    <lineage>
        <taxon>Bacteria</taxon>
        <taxon>Pseudomonadati</taxon>
        <taxon>Bacteroidota</taxon>
        <taxon>Bacteroidia</taxon>
        <taxon>Bacteroidales</taxon>
        <taxon>Bacteroidaceae</taxon>
        <taxon>Bacteroides</taxon>
    </lineage>
</organism>